<organism evidence="14 15">
    <name type="scientific">Clostridium acidisoli DSM 12555</name>
    <dbReference type="NCBI Taxonomy" id="1121291"/>
    <lineage>
        <taxon>Bacteria</taxon>
        <taxon>Bacillati</taxon>
        <taxon>Bacillota</taxon>
        <taxon>Clostridia</taxon>
        <taxon>Eubacteriales</taxon>
        <taxon>Clostridiaceae</taxon>
        <taxon>Clostridium</taxon>
    </lineage>
</organism>
<feature type="binding site" evidence="11">
    <location>
        <position position="153"/>
    </location>
    <ligand>
        <name>pyridoxal 5'-phosphate</name>
        <dbReference type="ChEBI" id="CHEBI:597326"/>
    </ligand>
</feature>
<keyword evidence="4 11" id="KW-0808">Transferase</keyword>
<feature type="binding site" evidence="11">
    <location>
        <begin position="73"/>
        <end position="74"/>
    </location>
    <ligand>
        <name>pyridoxal 5'-phosphate</name>
        <dbReference type="ChEBI" id="CHEBI:597326"/>
    </ligand>
</feature>
<dbReference type="InterPro" id="IPR015424">
    <property type="entry name" value="PyrdxlP-dep_Trfase"/>
</dbReference>
<feature type="binding site" evidence="11">
    <location>
        <position position="239"/>
    </location>
    <ligand>
        <name>pyridoxal 5'-phosphate</name>
        <dbReference type="ChEBI" id="CHEBI:597326"/>
    </ligand>
</feature>
<dbReference type="InterPro" id="IPR017772">
    <property type="entry name" value="Cys_deSase_NifS_bac/arc"/>
</dbReference>
<protein>
    <recommendedName>
        <fullName evidence="11">Cysteine desulfurase IscS</fullName>
        <ecNumber evidence="11">2.8.1.7</ecNumber>
    </recommendedName>
</protein>
<feature type="binding site" description="via persulfide group" evidence="11">
    <location>
        <position position="328"/>
    </location>
    <ligand>
        <name>[2Fe-2S] cluster</name>
        <dbReference type="ChEBI" id="CHEBI:190135"/>
        <note>ligand shared with IscU</note>
    </ligand>
</feature>
<dbReference type="EC" id="2.8.1.7" evidence="11"/>
<comment type="cofactor">
    <cofactor evidence="1 11 12">
        <name>pyridoxal 5'-phosphate</name>
        <dbReference type="ChEBI" id="CHEBI:597326"/>
    </cofactor>
</comment>
<dbReference type="Proteomes" id="UP000192468">
    <property type="component" value="Unassembled WGS sequence"/>
</dbReference>
<feature type="modified residue" description="N6-(pyridoxal phosphate)lysine" evidence="11">
    <location>
        <position position="204"/>
    </location>
</feature>
<dbReference type="GO" id="GO:0046872">
    <property type="term" value="F:metal ion binding"/>
    <property type="evidence" value="ECO:0007669"/>
    <property type="project" value="UniProtKB-KW"/>
</dbReference>
<keyword evidence="7 11" id="KW-0663">Pyridoxal phosphate</keyword>
<evidence type="ECO:0000256" key="5">
    <source>
        <dbReference type="ARBA" id="ARBA00022714"/>
    </source>
</evidence>
<comment type="subunit">
    <text evidence="11">Homodimer. Forms a heterotetramer with IscU, interacts with other sulfur acceptors.</text>
</comment>
<dbReference type="InterPro" id="IPR015422">
    <property type="entry name" value="PyrdxlP-dep_Trfase_small"/>
</dbReference>
<name>A0A1W1XCB9_9CLOT</name>
<evidence type="ECO:0000313" key="14">
    <source>
        <dbReference type="EMBL" id="SMC21482.1"/>
    </source>
</evidence>
<dbReference type="InterPro" id="IPR016454">
    <property type="entry name" value="Cysteine_dSase"/>
</dbReference>
<evidence type="ECO:0000256" key="9">
    <source>
        <dbReference type="ARBA" id="ARBA00023014"/>
    </source>
</evidence>
<dbReference type="GO" id="GO:0030170">
    <property type="term" value="F:pyridoxal phosphate binding"/>
    <property type="evidence" value="ECO:0007669"/>
    <property type="project" value="UniProtKB-UniRule"/>
</dbReference>
<dbReference type="GO" id="GO:1990221">
    <property type="term" value="C:L-cysteine desulfurase complex"/>
    <property type="evidence" value="ECO:0007669"/>
    <property type="project" value="UniProtKB-ARBA"/>
</dbReference>
<evidence type="ECO:0000259" key="13">
    <source>
        <dbReference type="Pfam" id="PF00266"/>
    </source>
</evidence>
<evidence type="ECO:0000256" key="12">
    <source>
        <dbReference type="RuleBase" id="RU004504"/>
    </source>
</evidence>
<keyword evidence="3 11" id="KW-0963">Cytoplasm</keyword>
<comment type="function">
    <text evidence="11">Master enzyme that delivers sulfur to a number of partners involved in Fe-S cluster assembly, tRNA modification or cofactor biosynthesis. Catalyzes the removal of elemental sulfur atoms from cysteine to produce alanine. Functions as a sulfur delivery protein for Fe-S cluster synthesis onto IscU, an Fe-S scaffold assembly protein, as well as other S acceptor proteins.</text>
</comment>
<evidence type="ECO:0000256" key="3">
    <source>
        <dbReference type="ARBA" id="ARBA00022490"/>
    </source>
</evidence>
<evidence type="ECO:0000256" key="1">
    <source>
        <dbReference type="ARBA" id="ARBA00001933"/>
    </source>
</evidence>
<comment type="catalytic activity">
    <reaction evidence="10 11">
        <text>(sulfur carrier)-H + L-cysteine = (sulfur carrier)-SH + L-alanine</text>
        <dbReference type="Rhea" id="RHEA:43892"/>
        <dbReference type="Rhea" id="RHEA-COMP:14737"/>
        <dbReference type="Rhea" id="RHEA-COMP:14739"/>
        <dbReference type="ChEBI" id="CHEBI:29917"/>
        <dbReference type="ChEBI" id="CHEBI:35235"/>
        <dbReference type="ChEBI" id="CHEBI:57972"/>
        <dbReference type="ChEBI" id="CHEBI:64428"/>
        <dbReference type="EC" id="2.8.1.7"/>
    </reaction>
</comment>
<evidence type="ECO:0000256" key="10">
    <source>
        <dbReference type="ARBA" id="ARBA00050776"/>
    </source>
</evidence>
<comment type="pathway">
    <text evidence="11">Cofactor biosynthesis; iron-sulfur cluster biosynthesis.</text>
</comment>
<dbReference type="Gene3D" id="3.40.640.10">
    <property type="entry name" value="Type I PLP-dependent aspartate aminotransferase-like (Major domain)"/>
    <property type="match status" value="1"/>
</dbReference>
<evidence type="ECO:0000256" key="11">
    <source>
        <dbReference type="HAMAP-Rule" id="MF_00331"/>
    </source>
</evidence>
<feature type="domain" description="Aminotransferase class V" evidence="13">
    <location>
        <begin position="6"/>
        <end position="369"/>
    </location>
</feature>
<dbReference type="OrthoDB" id="9808002at2"/>
<keyword evidence="9 11" id="KW-0411">Iron-sulfur</keyword>
<dbReference type="HAMAP" id="MF_00331">
    <property type="entry name" value="Cys_desulf_IscS"/>
    <property type="match status" value="1"/>
</dbReference>
<dbReference type="FunFam" id="3.40.640.10:FF:000003">
    <property type="entry name" value="Cysteine desulfurase IscS"/>
    <property type="match status" value="1"/>
</dbReference>
<dbReference type="SUPFAM" id="SSF53383">
    <property type="entry name" value="PLP-dependent transferases"/>
    <property type="match status" value="1"/>
</dbReference>
<dbReference type="GO" id="GO:0006520">
    <property type="term" value="P:amino acid metabolic process"/>
    <property type="evidence" value="ECO:0007669"/>
    <property type="project" value="InterPro"/>
</dbReference>
<comment type="caution">
    <text evidence="11">Lacks conserved residue(s) required for the propagation of feature annotation.</text>
</comment>
<dbReference type="PANTHER" id="PTHR11601">
    <property type="entry name" value="CYSTEINE DESULFURYLASE FAMILY MEMBER"/>
    <property type="match status" value="1"/>
</dbReference>
<dbReference type="InterPro" id="IPR020578">
    <property type="entry name" value="Aminotrans_V_PyrdxlP_BS"/>
</dbReference>
<evidence type="ECO:0000256" key="2">
    <source>
        <dbReference type="ARBA" id="ARBA00006490"/>
    </source>
</evidence>
<dbReference type="RefSeq" id="WP_084114807.1">
    <property type="nucleotide sequence ID" value="NZ_FWXH01000003.1"/>
</dbReference>
<sequence>MNNKSVYMDYAATTFVKPEVLQEMLPYFTEKFGNPSSLYSFSDDTKRAIIRSREKVASAINADKSEIYFTGGGSEADNWAIKGIAEAHKNKGNHIITTQIEHHAVINTCKYLEKNGFEVTYLPVDEEGFISLKDLKEAITDKTILISIMFANNEIGTLEPIKEIGDLCREKKIIFHTDAVQAVGHVKIDVEDLNIDLLSMAAHKFYGPKGIGALYIRRGVKLESLIHGGGQERNKRASTENIASIVGMGKAIEIAVEEMDTEAKRLSSLREKLVEGIMEKIPYTKINGPVGDKRLPGNSDFSFIGIEGEALLLDLDFDGIYASTGSACASGSLDPSHVLLAIGLKHEVAHGSLRLTMGAGTTEDDIDYVLSKLPAIVKRRREMSPLWEDFIKEKERV</sequence>
<gene>
    <name evidence="11" type="primary">iscS</name>
    <name evidence="14" type="ORF">SAMN02745134_01310</name>
</gene>
<dbReference type="Gene3D" id="3.90.1150.10">
    <property type="entry name" value="Aspartate Aminotransferase, domain 1"/>
    <property type="match status" value="1"/>
</dbReference>
<feature type="binding site" evidence="11">
    <location>
        <position position="181"/>
    </location>
    <ligand>
        <name>pyridoxal 5'-phosphate</name>
        <dbReference type="ChEBI" id="CHEBI:597326"/>
    </ligand>
</feature>
<dbReference type="Gene3D" id="1.10.260.50">
    <property type="match status" value="1"/>
</dbReference>
<dbReference type="GO" id="GO:0044571">
    <property type="term" value="P:[2Fe-2S] cluster assembly"/>
    <property type="evidence" value="ECO:0007669"/>
    <property type="project" value="UniProtKB-UniRule"/>
</dbReference>
<dbReference type="EMBL" id="FWXH01000003">
    <property type="protein sequence ID" value="SMC21482.1"/>
    <property type="molecule type" value="Genomic_DNA"/>
</dbReference>
<evidence type="ECO:0000256" key="4">
    <source>
        <dbReference type="ARBA" id="ARBA00022679"/>
    </source>
</evidence>
<dbReference type="STRING" id="1121291.SAMN02745134_01310"/>
<dbReference type="InterPro" id="IPR015421">
    <property type="entry name" value="PyrdxlP-dep_Trfase_major"/>
</dbReference>
<dbReference type="PROSITE" id="PS00595">
    <property type="entry name" value="AA_TRANSFER_CLASS_5"/>
    <property type="match status" value="1"/>
</dbReference>
<dbReference type="NCBIfam" id="NF002806">
    <property type="entry name" value="PRK02948.1"/>
    <property type="match status" value="1"/>
</dbReference>
<keyword evidence="15" id="KW-1185">Reference proteome</keyword>
<evidence type="ECO:0000256" key="8">
    <source>
        <dbReference type="ARBA" id="ARBA00023004"/>
    </source>
</evidence>
<dbReference type="GO" id="GO:0031071">
    <property type="term" value="F:cysteine desulfurase activity"/>
    <property type="evidence" value="ECO:0007669"/>
    <property type="project" value="UniProtKB-UniRule"/>
</dbReference>
<dbReference type="InterPro" id="IPR010240">
    <property type="entry name" value="Cys_deSase_IscS"/>
</dbReference>
<dbReference type="GO" id="GO:0051537">
    <property type="term" value="F:2 iron, 2 sulfur cluster binding"/>
    <property type="evidence" value="ECO:0007669"/>
    <property type="project" value="UniProtKB-UniRule"/>
</dbReference>
<dbReference type="AlphaFoldDB" id="A0A1W1XCB9"/>
<keyword evidence="5 11" id="KW-0001">2Fe-2S</keyword>
<accession>A0A1W1XCB9</accession>
<keyword evidence="8 11" id="KW-0408">Iron</keyword>
<evidence type="ECO:0000256" key="6">
    <source>
        <dbReference type="ARBA" id="ARBA00022723"/>
    </source>
</evidence>
<dbReference type="InterPro" id="IPR000192">
    <property type="entry name" value="Aminotrans_V_dom"/>
</dbReference>
<comment type="similarity">
    <text evidence="2 11">Belongs to the class-V pyridoxal-phosphate-dependent aminotransferase family. NifS/IscS subfamily.</text>
</comment>
<dbReference type="UniPathway" id="UPA00266"/>
<dbReference type="NCBIfam" id="TIGR03402">
    <property type="entry name" value="FeS_nifS"/>
    <property type="match status" value="1"/>
</dbReference>
<dbReference type="PIRSF" id="PIRSF005572">
    <property type="entry name" value="NifS"/>
    <property type="match status" value="1"/>
</dbReference>
<feature type="active site" description="Cysteine persulfide intermediate" evidence="11">
    <location>
        <position position="328"/>
    </location>
</feature>
<comment type="subcellular location">
    <subcellularLocation>
        <location evidence="11">Cytoplasm</location>
    </subcellularLocation>
</comment>
<proteinExistence type="inferred from homology"/>
<evidence type="ECO:0000313" key="15">
    <source>
        <dbReference type="Proteomes" id="UP000192468"/>
    </source>
</evidence>
<dbReference type="Pfam" id="PF00266">
    <property type="entry name" value="Aminotran_5"/>
    <property type="match status" value="1"/>
</dbReference>
<evidence type="ECO:0000256" key="7">
    <source>
        <dbReference type="ARBA" id="ARBA00022898"/>
    </source>
</evidence>
<dbReference type="PANTHER" id="PTHR11601:SF34">
    <property type="entry name" value="CYSTEINE DESULFURASE"/>
    <property type="match status" value="1"/>
</dbReference>
<keyword evidence="6 11" id="KW-0479">Metal-binding</keyword>
<reference evidence="14 15" key="1">
    <citation type="submission" date="2017-04" db="EMBL/GenBank/DDBJ databases">
        <authorList>
            <person name="Afonso C.L."/>
            <person name="Miller P.J."/>
            <person name="Scott M.A."/>
            <person name="Spackman E."/>
            <person name="Goraichik I."/>
            <person name="Dimitrov K.M."/>
            <person name="Suarez D.L."/>
            <person name="Swayne D.E."/>
        </authorList>
    </citation>
    <scope>NUCLEOTIDE SEQUENCE [LARGE SCALE GENOMIC DNA]</scope>
    <source>
        <strain evidence="14 15">DSM 12555</strain>
    </source>
</reference>